<dbReference type="eggNOG" id="ENOG502ZNW0">
    <property type="taxonomic scope" value="Bacteria"/>
</dbReference>
<dbReference type="Proteomes" id="UP000027308">
    <property type="component" value="Chromosome"/>
</dbReference>
<accession>A0A1N7U236</accession>
<dbReference type="EMBL" id="CP007637">
    <property type="protein sequence ID" value="AIB35902.1"/>
    <property type="molecule type" value="Genomic_DNA"/>
</dbReference>
<dbReference type="AlphaFoldDB" id="A0A1N7U236"/>
<dbReference type="RefSeq" id="WP_010211440.1">
    <property type="nucleotide sequence ID" value="NZ_CP007637.1"/>
</dbReference>
<organism evidence="1 2">
    <name type="scientific">Pseudomonas simiae</name>
    <dbReference type="NCBI Taxonomy" id="321846"/>
    <lineage>
        <taxon>Bacteria</taxon>
        <taxon>Pseudomonadati</taxon>
        <taxon>Pseudomonadota</taxon>
        <taxon>Gammaproteobacteria</taxon>
        <taxon>Pseudomonadales</taxon>
        <taxon>Pseudomonadaceae</taxon>
        <taxon>Pseudomonas</taxon>
    </lineage>
</organism>
<name>A0A1N7U236_9PSED</name>
<reference evidence="1 2" key="1">
    <citation type="submission" date="2014-05" db="EMBL/GenBank/DDBJ databases">
        <title>Pseudomonas simiae WCS417.</title>
        <authorList>
            <person name="Berendsen R.L."/>
        </authorList>
    </citation>
    <scope>NUCLEOTIDE SEQUENCE [LARGE SCALE GENOMIC DNA]</scope>
    <source>
        <strain evidence="1 2">WCS417</strain>
    </source>
</reference>
<dbReference type="OrthoDB" id="6165466at2"/>
<gene>
    <name evidence="1" type="ORF">PS417_10030</name>
</gene>
<proteinExistence type="predicted"/>
<evidence type="ECO:0000313" key="1">
    <source>
        <dbReference type="EMBL" id="AIB35902.1"/>
    </source>
</evidence>
<sequence>MKLINARQAWTDAQHESNASISAAAADRAKSATVVRKEKAALREIIFAAQGEDKEERIMAVRQKISIAETRRAPIGRSTHRAAHLLTMGKVQKAIESLPFQVQQLGHYLYHPCMTVVHMLNAEKLIWSDTDFGALTDAKAAKVHCLITCALQSYKVEVSGGDPWGPARVSDAMMKLYGVIIEPKHWDRDWLDIWNFLRKAIEEVDIQAQEPVWQVIHAENSEDAA</sequence>
<protein>
    <submittedName>
        <fullName evidence="1">Uncharacterized protein</fullName>
    </submittedName>
</protein>
<evidence type="ECO:0000313" key="2">
    <source>
        <dbReference type="Proteomes" id="UP000027308"/>
    </source>
</evidence>